<feature type="non-terminal residue" evidence="3">
    <location>
        <position position="1"/>
    </location>
</feature>
<keyword evidence="4" id="KW-1185">Reference proteome</keyword>
<dbReference type="SUPFAM" id="SSF51120">
    <property type="entry name" value="beta-Roll"/>
    <property type="match status" value="3"/>
</dbReference>
<comment type="subcellular location">
    <subcellularLocation>
        <location evidence="1">Secreted</location>
    </subcellularLocation>
</comment>
<sequence>DGGTGSDSLYGGAGGDTLIGGAGNDSLYGESGNDIFDITASDFGTDRFFGGDGADSIRLRAHIQTSSVLWNSSYLNSVEQLDFNYYTLSGTTGNDRVDISGFSSVSGYRLIELGEGNDTFIGYRGNDYVDAGAGNDTLLGGAGNDTLNGGGGIDTGNYASAAGAIKINLGLNSAQAIGGGQGSDTLISIENLSGSRFADSLIGNAAANQLIGNAGNDTLNGQAGNDQLIGGAGSDLLMGGAGNDVLNGGDGNDTANYASATGAIRVDLRLGAAQAIGGGQGSDTLVSIENLVGTRFADHLIGNAAANQLVGGAGNDTMNGWTGNDRLVGGAGRDVLTGGVGADTFIFNAVQESGKGAARDVITDFVSGVDTLQLSAIDANTTIAGNQAFHWSGAQASAYGVWSVQAGNSRIVRGDTNGDGVFDFEIQLNGVSRLTAHDFIL</sequence>
<protein>
    <submittedName>
        <fullName evidence="3">Calcium-binding protein</fullName>
    </submittedName>
</protein>
<evidence type="ECO:0000313" key="3">
    <source>
        <dbReference type="EMBL" id="MDT1064102.1"/>
    </source>
</evidence>
<evidence type="ECO:0000313" key="4">
    <source>
        <dbReference type="Proteomes" id="UP001251085"/>
    </source>
</evidence>
<reference evidence="4" key="1">
    <citation type="submission" date="2023-07" db="EMBL/GenBank/DDBJ databases">
        <title>Characterization of two Paracoccaceae strains isolated from Phycosphere and proposal of Xinfangfangia lacusdiani sp. nov.</title>
        <authorList>
            <person name="Deng Y."/>
            <person name="Zhang Y.Q."/>
        </authorList>
    </citation>
    <scope>NUCLEOTIDE SEQUENCE [LARGE SCALE GENOMIC DNA]</scope>
    <source>
        <strain evidence="4">CPCC 101403</strain>
    </source>
</reference>
<dbReference type="PROSITE" id="PS00330">
    <property type="entry name" value="HEMOLYSIN_CALCIUM"/>
    <property type="match status" value="6"/>
</dbReference>
<organism evidence="3 4">
    <name type="scientific">Paracoccus broussonetiae</name>
    <dbReference type="NCBI Taxonomy" id="3075834"/>
    <lineage>
        <taxon>Bacteria</taxon>
        <taxon>Pseudomonadati</taxon>
        <taxon>Pseudomonadota</taxon>
        <taxon>Alphaproteobacteria</taxon>
        <taxon>Rhodobacterales</taxon>
        <taxon>Paracoccaceae</taxon>
        <taxon>Paracoccus</taxon>
    </lineage>
</organism>
<dbReference type="Proteomes" id="UP001251085">
    <property type="component" value="Unassembled WGS sequence"/>
</dbReference>
<dbReference type="InterPro" id="IPR001343">
    <property type="entry name" value="Hemolysn_Ca-bd"/>
</dbReference>
<dbReference type="EMBL" id="JAVRQI010000018">
    <property type="protein sequence ID" value="MDT1064102.1"/>
    <property type="molecule type" value="Genomic_DNA"/>
</dbReference>
<comment type="caution">
    <text evidence="3">The sequence shown here is derived from an EMBL/GenBank/DDBJ whole genome shotgun (WGS) entry which is preliminary data.</text>
</comment>
<dbReference type="InterPro" id="IPR018511">
    <property type="entry name" value="Hemolysin-typ_Ca-bd_CS"/>
</dbReference>
<dbReference type="PRINTS" id="PR00313">
    <property type="entry name" value="CABNDNGRPT"/>
</dbReference>
<accession>A0ABU3EJZ8</accession>
<dbReference type="InterPro" id="IPR011049">
    <property type="entry name" value="Serralysin-like_metalloprot_C"/>
</dbReference>
<dbReference type="PANTHER" id="PTHR38340">
    <property type="entry name" value="S-LAYER PROTEIN"/>
    <property type="match status" value="1"/>
</dbReference>
<dbReference type="Pfam" id="PF00353">
    <property type="entry name" value="HemolysinCabind"/>
    <property type="match status" value="5"/>
</dbReference>
<dbReference type="Gene3D" id="2.150.10.10">
    <property type="entry name" value="Serralysin-like metalloprotease, C-terminal"/>
    <property type="match status" value="3"/>
</dbReference>
<gene>
    <name evidence="3" type="ORF">RM190_19730</name>
</gene>
<name>A0ABU3EJZ8_9RHOB</name>
<dbReference type="PANTHER" id="PTHR38340:SF1">
    <property type="entry name" value="S-LAYER PROTEIN"/>
    <property type="match status" value="1"/>
</dbReference>
<dbReference type="InterPro" id="IPR050557">
    <property type="entry name" value="RTX_toxin/Mannuronan_C5-epim"/>
</dbReference>
<keyword evidence="2" id="KW-0964">Secreted</keyword>
<evidence type="ECO:0000256" key="2">
    <source>
        <dbReference type="ARBA" id="ARBA00022525"/>
    </source>
</evidence>
<evidence type="ECO:0000256" key="1">
    <source>
        <dbReference type="ARBA" id="ARBA00004613"/>
    </source>
</evidence>
<proteinExistence type="predicted"/>